<sequence length="394" mass="45893">MAALTYKIVLHRSKSCILVQFEVNNAWNKRIQAVPGAKWSKTLRGWTIPDTPENRSKCGFKLNDVVLKEQVAPLPEKPVSPKVTKEALCLISEENKREMQKFLEQLTLKTYSPSTIRTYRNEFAQLLQALRLHNVQALQPAQLQRYLLWCIKNGLKENSVHSRLNALKFYFEQVLHRDKFFFEIPRPKKPAQLPKILNETELKRMFASLNNIKHKAILFTAYSAGLRVSEAVKLRIQDIDSKRMEIFVQRAKGKKDRVVNLSPLVLDVLRQYMLLQKPRPVYYLFTNPDGSSPYSERSAQKIFQMARNAAGIHKDVSFHSLRHSFATHLLEKGIDVKYIKELLGHFDIRTTERYLHVSKEKLVNIVSPLDSLYEEEKQLWITDTNNTKKRKEGH</sequence>
<dbReference type="Gene3D" id="1.10.443.10">
    <property type="entry name" value="Intergrase catalytic core"/>
    <property type="match status" value="1"/>
</dbReference>
<dbReference type="RefSeq" id="WP_090658181.1">
    <property type="nucleotide sequence ID" value="NZ_FOXQ01000005.1"/>
</dbReference>
<dbReference type="PROSITE" id="PS51900">
    <property type="entry name" value="CB"/>
    <property type="match status" value="1"/>
</dbReference>
<keyword evidence="2" id="KW-0229">DNA integration</keyword>
<dbReference type="EMBL" id="FOXQ01000005">
    <property type="protein sequence ID" value="SFQ12811.1"/>
    <property type="molecule type" value="Genomic_DNA"/>
</dbReference>
<evidence type="ECO:0000259" key="7">
    <source>
        <dbReference type="PROSITE" id="PS51900"/>
    </source>
</evidence>
<dbReference type="AlphaFoldDB" id="A0A1I5VZC4"/>
<dbReference type="Gene3D" id="1.10.150.130">
    <property type="match status" value="1"/>
</dbReference>
<dbReference type="PANTHER" id="PTHR30349">
    <property type="entry name" value="PHAGE INTEGRASE-RELATED"/>
    <property type="match status" value="1"/>
</dbReference>
<dbReference type="Pfam" id="PF13495">
    <property type="entry name" value="Phage_int_SAM_4"/>
    <property type="match status" value="1"/>
</dbReference>
<protein>
    <submittedName>
        <fullName evidence="8">Site-specific recombinase XerD</fullName>
    </submittedName>
</protein>
<keyword evidence="3 5" id="KW-0238">DNA-binding</keyword>
<evidence type="ECO:0000313" key="9">
    <source>
        <dbReference type="Proteomes" id="UP000199031"/>
    </source>
</evidence>
<name>A0A1I5VZC4_9BACT</name>
<dbReference type="GO" id="GO:0006310">
    <property type="term" value="P:DNA recombination"/>
    <property type="evidence" value="ECO:0007669"/>
    <property type="project" value="UniProtKB-KW"/>
</dbReference>
<evidence type="ECO:0000256" key="5">
    <source>
        <dbReference type="PROSITE-ProRule" id="PRU01248"/>
    </source>
</evidence>
<evidence type="ECO:0000313" key="8">
    <source>
        <dbReference type="EMBL" id="SFQ12811.1"/>
    </source>
</evidence>
<dbReference type="OrthoDB" id="9801717at2"/>
<reference evidence="8 9" key="1">
    <citation type="submission" date="2016-10" db="EMBL/GenBank/DDBJ databases">
        <authorList>
            <person name="de Groot N.N."/>
        </authorList>
    </citation>
    <scope>NUCLEOTIDE SEQUENCE [LARGE SCALE GENOMIC DNA]</scope>
    <source>
        <strain evidence="8 9">DSM 28286</strain>
    </source>
</reference>
<dbReference type="InterPro" id="IPR002104">
    <property type="entry name" value="Integrase_catalytic"/>
</dbReference>
<evidence type="ECO:0000256" key="1">
    <source>
        <dbReference type="ARBA" id="ARBA00008857"/>
    </source>
</evidence>
<dbReference type="STRING" id="1465490.SAMN05444277_105276"/>
<dbReference type="PROSITE" id="PS51898">
    <property type="entry name" value="TYR_RECOMBINASE"/>
    <property type="match status" value="1"/>
</dbReference>
<dbReference type="InterPro" id="IPR050090">
    <property type="entry name" value="Tyrosine_recombinase_XerCD"/>
</dbReference>
<dbReference type="Pfam" id="PF00589">
    <property type="entry name" value="Phage_integrase"/>
    <property type="match status" value="1"/>
</dbReference>
<keyword evidence="9" id="KW-1185">Reference proteome</keyword>
<evidence type="ECO:0000256" key="4">
    <source>
        <dbReference type="ARBA" id="ARBA00023172"/>
    </source>
</evidence>
<organism evidence="8 9">
    <name type="scientific">Parafilimonas terrae</name>
    <dbReference type="NCBI Taxonomy" id="1465490"/>
    <lineage>
        <taxon>Bacteria</taxon>
        <taxon>Pseudomonadati</taxon>
        <taxon>Bacteroidota</taxon>
        <taxon>Chitinophagia</taxon>
        <taxon>Chitinophagales</taxon>
        <taxon>Chitinophagaceae</taxon>
        <taxon>Parafilimonas</taxon>
    </lineage>
</organism>
<dbReference type="GO" id="GO:0015074">
    <property type="term" value="P:DNA integration"/>
    <property type="evidence" value="ECO:0007669"/>
    <property type="project" value="UniProtKB-KW"/>
</dbReference>
<comment type="similarity">
    <text evidence="1">Belongs to the 'phage' integrase family.</text>
</comment>
<dbReference type="InterPro" id="IPR013762">
    <property type="entry name" value="Integrase-like_cat_sf"/>
</dbReference>
<dbReference type="Proteomes" id="UP000199031">
    <property type="component" value="Unassembled WGS sequence"/>
</dbReference>
<dbReference type="InterPro" id="IPR044068">
    <property type="entry name" value="CB"/>
</dbReference>
<feature type="domain" description="Tyr recombinase" evidence="6">
    <location>
        <begin position="192"/>
        <end position="367"/>
    </location>
</feature>
<gene>
    <name evidence="8" type="ORF">SAMN05444277_105276</name>
</gene>
<dbReference type="SUPFAM" id="SSF56349">
    <property type="entry name" value="DNA breaking-rejoining enzymes"/>
    <property type="match status" value="1"/>
</dbReference>
<evidence type="ECO:0000256" key="2">
    <source>
        <dbReference type="ARBA" id="ARBA00022908"/>
    </source>
</evidence>
<dbReference type="InterPro" id="IPR004107">
    <property type="entry name" value="Integrase_SAM-like_N"/>
</dbReference>
<dbReference type="PANTHER" id="PTHR30349:SF41">
    <property type="entry name" value="INTEGRASE_RECOMBINASE PROTEIN MJ0367-RELATED"/>
    <property type="match status" value="1"/>
</dbReference>
<dbReference type="InterPro" id="IPR011010">
    <property type="entry name" value="DNA_brk_join_enz"/>
</dbReference>
<evidence type="ECO:0000259" key="6">
    <source>
        <dbReference type="PROSITE" id="PS51898"/>
    </source>
</evidence>
<proteinExistence type="inferred from homology"/>
<evidence type="ECO:0000256" key="3">
    <source>
        <dbReference type="ARBA" id="ARBA00023125"/>
    </source>
</evidence>
<accession>A0A1I5VZC4</accession>
<dbReference type="GO" id="GO:0003677">
    <property type="term" value="F:DNA binding"/>
    <property type="evidence" value="ECO:0007669"/>
    <property type="project" value="UniProtKB-UniRule"/>
</dbReference>
<feature type="domain" description="Core-binding (CB)" evidence="7">
    <location>
        <begin position="93"/>
        <end position="175"/>
    </location>
</feature>
<dbReference type="InterPro" id="IPR010998">
    <property type="entry name" value="Integrase_recombinase_N"/>
</dbReference>
<keyword evidence="4" id="KW-0233">DNA recombination</keyword>